<dbReference type="Proteomes" id="UP000008544">
    <property type="component" value="Chromosome"/>
</dbReference>
<dbReference type="InterPro" id="IPR031316">
    <property type="entry name" value="FlgM_C"/>
</dbReference>
<keyword evidence="6" id="KW-0804">Transcription</keyword>
<dbReference type="KEGG" id="dau:Daud_1790"/>
<evidence type="ECO:0000313" key="10">
    <source>
        <dbReference type="Proteomes" id="UP000008544"/>
    </source>
</evidence>
<dbReference type="STRING" id="477974.Daud_1790"/>
<organism evidence="9 10">
    <name type="scientific">Desulforudis audaxviator (strain MP104C)</name>
    <dbReference type="NCBI Taxonomy" id="477974"/>
    <lineage>
        <taxon>Bacteria</taxon>
        <taxon>Bacillati</taxon>
        <taxon>Bacillota</taxon>
        <taxon>Clostridia</taxon>
        <taxon>Thermoanaerobacterales</taxon>
        <taxon>Candidatus Desulforudaceae</taxon>
        <taxon>Candidatus Desulforudis</taxon>
    </lineage>
</organism>
<reference evidence="9 10" key="2">
    <citation type="journal article" date="2008" name="Science">
        <title>Environmental genomics reveals a single-species ecosystem deep within Earth.</title>
        <authorList>
            <person name="Chivian D."/>
            <person name="Brodie E.L."/>
            <person name="Alm E.J."/>
            <person name="Culley D.E."/>
            <person name="Dehal P.S."/>
            <person name="Desantis T.Z."/>
            <person name="Gihring T.M."/>
            <person name="Lapidus A."/>
            <person name="Lin L.H."/>
            <person name="Lowry S.R."/>
            <person name="Moser D.P."/>
            <person name="Richardson P.M."/>
            <person name="Southam G."/>
            <person name="Wanger G."/>
            <person name="Pratt L.M."/>
            <person name="Andersen G.L."/>
            <person name="Hazen T.C."/>
            <person name="Brockman F.J."/>
            <person name="Arkin A.P."/>
            <person name="Onstott T.C."/>
        </authorList>
    </citation>
    <scope>NUCLEOTIDE SEQUENCE [LARGE SCALE GENOMIC DNA]</scope>
    <source>
        <strain evidence="9 10">MP104C</strain>
    </source>
</reference>
<protein>
    <recommendedName>
        <fullName evidence="2">Negative regulator of flagellin synthesis</fullName>
    </recommendedName>
</protein>
<evidence type="ECO:0000256" key="4">
    <source>
        <dbReference type="ARBA" id="ARBA00022795"/>
    </source>
</evidence>
<evidence type="ECO:0000256" key="6">
    <source>
        <dbReference type="ARBA" id="ARBA00023163"/>
    </source>
</evidence>
<evidence type="ECO:0000259" key="8">
    <source>
        <dbReference type="Pfam" id="PF04316"/>
    </source>
</evidence>
<dbReference type="RefSeq" id="WP_012302865.1">
    <property type="nucleotide sequence ID" value="NC_010424.1"/>
</dbReference>
<name>B1I5H8_DESAP</name>
<feature type="compositionally biased region" description="Basic and acidic residues" evidence="7">
    <location>
        <begin position="19"/>
        <end position="42"/>
    </location>
</feature>
<dbReference type="EMBL" id="CP000860">
    <property type="protein sequence ID" value="ACA60286.1"/>
    <property type="molecule type" value="Genomic_DNA"/>
</dbReference>
<evidence type="ECO:0000256" key="5">
    <source>
        <dbReference type="ARBA" id="ARBA00023015"/>
    </source>
</evidence>
<dbReference type="HOGENOM" id="CLU_169011_3_3_9"/>
<dbReference type="eggNOG" id="COG2747">
    <property type="taxonomic scope" value="Bacteria"/>
</dbReference>
<feature type="region of interest" description="Disordered" evidence="7">
    <location>
        <begin position="16"/>
        <end position="42"/>
    </location>
</feature>
<keyword evidence="5" id="KW-0805">Transcription regulation</keyword>
<dbReference type="AlphaFoldDB" id="B1I5H8"/>
<evidence type="ECO:0000256" key="7">
    <source>
        <dbReference type="SAM" id="MobiDB-lite"/>
    </source>
</evidence>
<proteinExistence type="inferred from homology"/>
<evidence type="ECO:0000256" key="1">
    <source>
        <dbReference type="ARBA" id="ARBA00005322"/>
    </source>
</evidence>
<comment type="similarity">
    <text evidence="1">Belongs to the FlgM family.</text>
</comment>
<evidence type="ECO:0000313" key="9">
    <source>
        <dbReference type="EMBL" id="ACA60286.1"/>
    </source>
</evidence>
<reference evidence="10" key="1">
    <citation type="submission" date="2007-10" db="EMBL/GenBank/DDBJ databases">
        <title>Complete sequence of chromosome of Desulforudis audaxviator MP104C.</title>
        <authorList>
            <person name="Copeland A."/>
            <person name="Lucas S."/>
            <person name="Lapidus A."/>
            <person name="Barry K."/>
            <person name="Glavina del Rio T."/>
            <person name="Dalin E."/>
            <person name="Tice H."/>
            <person name="Bruce D."/>
            <person name="Pitluck S."/>
            <person name="Lowry S.R."/>
            <person name="Larimer F."/>
            <person name="Land M.L."/>
            <person name="Hauser L."/>
            <person name="Kyrpides N."/>
            <person name="Ivanova N.N."/>
            <person name="Richardson P."/>
        </authorList>
    </citation>
    <scope>NUCLEOTIDE SEQUENCE [LARGE SCALE GENOMIC DNA]</scope>
    <source>
        <strain evidence="10">MP104C</strain>
    </source>
</reference>
<keyword evidence="3" id="KW-0678">Repressor</keyword>
<dbReference type="OrthoDB" id="2112849at2"/>
<gene>
    <name evidence="9" type="ordered locus">Daud_1790</name>
</gene>
<dbReference type="GO" id="GO:0044781">
    <property type="term" value="P:bacterial-type flagellum organization"/>
    <property type="evidence" value="ECO:0007669"/>
    <property type="project" value="UniProtKB-KW"/>
</dbReference>
<accession>B1I5H8</accession>
<dbReference type="GO" id="GO:0045892">
    <property type="term" value="P:negative regulation of DNA-templated transcription"/>
    <property type="evidence" value="ECO:0007669"/>
    <property type="project" value="InterPro"/>
</dbReference>
<feature type="domain" description="Anti-sigma-28 factor FlgM C-terminal" evidence="8">
    <location>
        <begin position="37"/>
        <end position="90"/>
    </location>
</feature>
<sequence length="98" mass="10936">MKIDKTGGVDLTRIYGRQIVDRKPGEHPRTEGAEERDSVELSDQARELQAYRQKLAELPAVRTELVERLKAEIQAGTYDADAEKIAAGLVREWGGEGE</sequence>
<dbReference type="Pfam" id="PF04316">
    <property type="entry name" value="FlgM"/>
    <property type="match status" value="1"/>
</dbReference>
<keyword evidence="4" id="KW-1005">Bacterial flagellum biogenesis</keyword>
<dbReference type="NCBIfam" id="TIGR03824">
    <property type="entry name" value="FlgM_jcvi"/>
    <property type="match status" value="1"/>
</dbReference>
<dbReference type="InterPro" id="IPR007412">
    <property type="entry name" value="FlgM"/>
</dbReference>
<keyword evidence="10" id="KW-1185">Reference proteome</keyword>
<dbReference type="InterPro" id="IPR035890">
    <property type="entry name" value="Anti-sigma-28_factor_FlgM_sf"/>
</dbReference>
<evidence type="ECO:0000256" key="3">
    <source>
        <dbReference type="ARBA" id="ARBA00022491"/>
    </source>
</evidence>
<dbReference type="SUPFAM" id="SSF101498">
    <property type="entry name" value="Anti-sigma factor FlgM"/>
    <property type="match status" value="1"/>
</dbReference>
<evidence type="ECO:0000256" key="2">
    <source>
        <dbReference type="ARBA" id="ARBA00017823"/>
    </source>
</evidence>